<keyword evidence="4" id="KW-1185">Reference proteome</keyword>
<reference evidence="3 4" key="1">
    <citation type="submission" date="2024-04" db="EMBL/GenBank/DDBJ databases">
        <title>Arthrobacter sp. from Plains bison fecal sample.</title>
        <authorList>
            <person name="Ruzzini A."/>
        </authorList>
    </citation>
    <scope>NUCLEOTIDE SEQUENCE [LARGE SCALE GENOMIC DNA]</scope>
    <source>
        <strain evidence="3 4">EINP1</strain>
    </source>
</reference>
<dbReference type="PRINTS" id="PR01398">
    <property type="entry name" value="ISCHRISMTASE"/>
</dbReference>
<dbReference type="InterPro" id="IPR016291">
    <property type="entry name" value="Isochorismatase"/>
</dbReference>
<organism evidence="3 4">
    <name type="scientific">Arthrobacter citreus</name>
    <dbReference type="NCBI Taxonomy" id="1670"/>
    <lineage>
        <taxon>Bacteria</taxon>
        <taxon>Bacillati</taxon>
        <taxon>Actinomycetota</taxon>
        <taxon>Actinomycetes</taxon>
        <taxon>Micrococcales</taxon>
        <taxon>Micrococcaceae</taxon>
        <taxon>Arthrobacter</taxon>
    </lineage>
</organism>
<dbReference type="Proteomes" id="UP001448858">
    <property type="component" value="Chromosome"/>
</dbReference>
<dbReference type="InterPro" id="IPR000868">
    <property type="entry name" value="Isochorismatase-like_dom"/>
</dbReference>
<dbReference type="RefSeq" id="WP_342023054.1">
    <property type="nucleotide sequence ID" value="NZ_CP151657.1"/>
</dbReference>
<dbReference type="SUPFAM" id="SSF52499">
    <property type="entry name" value="Isochorismatase-like hydrolases"/>
    <property type="match status" value="1"/>
</dbReference>
<gene>
    <name evidence="3" type="ORF">AAE021_14650</name>
</gene>
<evidence type="ECO:0000313" key="4">
    <source>
        <dbReference type="Proteomes" id="UP001448858"/>
    </source>
</evidence>
<name>A0ABZ2ZTT6_9MICC</name>
<accession>A0ABZ2ZTT6</accession>
<dbReference type="EMBL" id="CP151657">
    <property type="protein sequence ID" value="WZP15389.1"/>
    <property type="molecule type" value="Genomic_DNA"/>
</dbReference>
<evidence type="ECO:0000256" key="1">
    <source>
        <dbReference type="ARBA" id="ARBA00022801"/>
    </source>
</evidence>
<evidence type="ECO:0000313" key="3">
    <source>
        <dbReference type="EMBL" id="WZP15389.1"/>
    </source>
</evidence>
<dbReference type="PANTHER" id="PTHR43540">
    <property type="entry name" value="PEROXYUREIDOACRYLATE/UREIDOACRYLATE AMIDOHYDROLASE-RELATED"/>
    <property type="match status" value="1"/>
</dbReference>
<protein>
    <submittedName>
        <fullName evidence="3">Isochorismatase family protein</fullName>
    </submittedName>
</protein>
<evidence type="ECO:0000259" key="2">
    <source>
        <dbReference type="Pfam" id="PF00857"/>
    </source>
</evidence>
<proteinExistence type="predicted"/>
<dbReference type="Gene3D" id="3.40.50.850">
    <property type="entry name" value="Isochorismatase-like"/>
    <property type="match status" value="1"/>
</dbReference>
<sequence>MTGFADGFDGSLTPGHSPAVVSVDLMRAYFEPESPLCLPETKFLATAAAVIGAARASGIPVLHTRVSYGPDGADGGMFILKVPALRLLIGDSELGSIMPEVAPEEGETVLVKQYASAFFGTNLARDLQAQGVDTLVIVGTSTSGCIRATAVDAVQHGFIPIVVSDAVGDRDETVHNASLYDLQAKYAEIWDSANVLEYFRPL</sequence>
<dbReference type="Pfam" id="PF00857">
    <property type="entry name" value="Isochorismatase"/>
    <property type="match status" value="1"/>
</dbReference>
<dbReference type="InterPro" id="IPR036380">
    <property type="entry name" value="Isochorismatase-like_sf"/>
</dbReference>
<feature type="domain" description="Isochorismatase-like" evidence="2">
    <location>
        <begin position="19"/>
        <end position="193"/>
    </location>
</feature>
<dbReference type="InterPro" id="IPR050272">
    <property type="entry name" value="Isochorismatase-like_hydrls"/>
</dbReference>
<keyword evidence="1" id="KW-0378">Hydrolase</keyword>
<dbReference type="PANTHER" id="PTHR43540:SF1">
    <property type="entry name" value="ISOCHORISMATASE HYDROLASE"/>
    <property type="match status" value="1"/>
</dbReference>